<comment type="caution">
    <text evidence="12">The sequence shown here is derived from an EMBL/GenBank/DDBJ whole genome shotgun (WGS) entry which is preliminary data.</text>
</comment>
<dbReference type="InterPro" id="IPR005886">
    <property type="entry name" value="UDP_G4E"/>
</dbReference>
<evidence type="ECO:0000259" key="11">
    <source>
        <dbReference type="Pfam" id="PF01370"/>
    </source>
</evidence>
<evidence type="ECO:0000313" key="12">
    <source>
        <dbReference type="EMBL" id="MDP9820880.1"/>
    </source>
</evidence>
<feature type="domain" description="NAD-dependent epimerase/dehydratase" evidence="11">
    <location>
        <begin position="4"/>
        <end position="244"/>
    </location>
</feature>
<keyword evidence="13" id="KW-1185">Reference proteome</keyword>
<dbReference type="Pfam" id="PF01370">
    <property type="entry name" value="Epimerase"/>
    <property type="match status" value="1"/>
</dbReference>
<comment type="pathway">
    <text evidence="3">Carbohydrate metabolism; galactose metabolism.</text>
</comment>
<proteinExistence type="inferred from homology"/>
<evidence type="ECO:0000256" key="3">
    <source>
        <dbReference type="ARBA" id="ARBA00004947"/>
    </source>
</evidence>
<evidence type="ECO:0000256" key="9">
    <source>
        <dbReference type="ARBA" id="ARBA00031367"/>
    </source>
</evidence>
<keyword evidence="7" id="KW-0520">NAD</keyword>
<evidence type="ECO:0000256" key="1">
    <source>
        <dbReference type="ARBA" id="ARBA00000083"/>
    </source>
</evidence>
<dbReference type="EMBL" id="JAUSQM010000001">
    <property type="protein sequence ID" value="MDP9820880.1"/>
    <property type="molecule type" value="Genomic_DNA"/>
</dbReference>
<dbReference type="EC" id="5.1.3.2" evidence="5"/>
<evidence type="ECO:0000256" key="4">
    <source>
        <dbReference type="ARBA" id="ARBA00007637"/>
    </source>
</evidence>
<comment type="similarity">
    <text evidence="4">Belongs to the NAD(P)-dependent epimerase/dehydratase family.</text>
</comment>
<evidence type="ECO:0000313" key="13">
    <source>
        <dbReference type="Proteomes" id="UP001240447"/>
    </source>
</evidence>
<dbReference type="GO" id="GO:0003978">
    <property type="term" value="F:UDP-glucose 4-epimerase activity"/>
    <property type="evidence" value="ECO:0007669"/>
    <property type="project" value="UniProtKB-EC"/>
</dbReference>
<dbReference type="NCBIfam" id="TIGR01179">
    <property type="entry name" value="galE"/>
    <property type="match status" value="1"/>
</dbReference>
<evidence type="ECO:0000256" key="10">
    <source>
        <dbReference type="ARBA" id="ARBA00033067"/>
    </source>
</evidence>
<dbReference type="Proteomes" id="UP001240447">
    <property type="component" value="Unassembled WGS sequence"/>
</dbReference>
<dbReference type="InterPro" id="IPR001509">
    <property type="entry name" value="Epimerase_deHydtase"/>
</dbReference>
<protein>
    <recommendedName>
        <fullName evidence="6">UDP-glucose 4-epimerase</fullName>
        <ecNumber evidence="5">5.1.3.2</ecNumber>
    </recommendedName>
    <alternativeName>
        <fullName evidence="10">Galactowaldenase</fullName>
    </alternativeName>
    <alternativeName>
        <fullName evidence="9">UDP-galactose 4-epimerase</fullName>
    </alternativeName>
</protein>
<organism evidence="12 13">
    <name type="scientific">Nocardioides massiliensis</name>
    <dbReference type="NCBI Taxonomy" id="1325935"/>
    <lineage>
        <taxon>Bacteria</taxon>
        <taxon>Bacillati</taxon>
        <taxon>Actinomycetota</taxon>
        <taxon>Actinomycetes</taxon>
        <taxon>Propionibacteriales</taxon>
        <taxon>Nocardioidaceae</taxon>
        <taxon>Nocardioides</taxon>
    </lineage>
</organism>
<comment type="catalytic activity">
    <reaction evidence="1">
        <text>UDP-alpha-D-glucose = UDP-alpha-D-galactose</text>
        <dbReference type="Rhea" id="RHEA:22168"/>
        <dbReference type="ChEBI" id="CHEBI:58885"/>
        <dbReference type="ChEBI" id="CHEBI:66914"/>
        <dbReference type="EC" id="5.1.3.2"/>
    </reaction>
</comment>
<evidence type="ECO:0000256" key="8">
    <source>
        <dbReference type="ARBA" id="ARBA00023235"/>
    </source>
</evidence>
<dbReference type="PANTHER" id="PTHR43725">
    <property type="entry name" value="UDP-GLUCOSE 4-EPIMERASE"/>
    <property type="match status" value="1"/>
</dbReference>
<evidence type="ECO:0000256" key="5">
    <source>
        <dbReference type="ARBA" id="ARBA00013189"/>
    </source>
</evidence>
<evidence type="ECO:0000256" key="7">
    <source>
        <dbReference type="ARBA" id="ARBA00023027"/>
    </source>
</evidence>
<keyword evidence="8 12" id="KW-0413">Isomerase</keyword>
<dbReference type="SUPFAM" id="SSF51735">
    <property type="entry name" value="NAD(P)-binding Rossmann-fold domains"/>
    <property type="match status" value="1"/>
</dbReference>
<evidence type="ECO:0000256" key="2">
    <source>
        <dbReference type="ARBA" id="ARBA00001911"/>
    </source>
</evidence>
<comment type="cofactor">
    <cofactor evidence="2">
        <name>NAD(+)</name>
        <dbReference type="ChEBI" id="CHEBI:57540"/>
    </cofactor>
</comment>
<name>A0ABT9NM27_9ACTN</name>
<dbReference type="InterPro" id="IPR036291">
    <property type="entry name" value="NAD(P)-bd_dom_sf"/>
</dbReference>
<evidence type="ECO:0000256" key="6">
    <source>
        <dbReference type="ARBA" id="ARBA00018569"/>
    </source>
</evidence>
<gene>
    <name evidence="12" type="ORF">J2S59_000689</name>
</gene>
<accession>A0ABT9NM27</accession>
<dbReference type="RefSeq" id="WP_068120717.1">
    <property type="nucleotide sequence ID" value="NZ_CCXJ01000302.1"/>
</dbReference>
<reference evidence="12 13" key="1">
    <citation type="submission" date="2023-07" db="EMBL/GenBank/DDBJ databases">
        <title>Sequencing the genomes of 1000 actinobacteria strains.</title>
        <authorList>
            <person name="Klenk H.-P."/>
        </authorList>
    </citation>
    <scope>NUCLEOTIDE SEQUENCE [LARGE SCALE GENOMIC DNA]</scope>
    <source>
        <strain evidence="12 13">GD13</strain>
    </source>
</reference>
<dbReference type="Gene3D" id="3.40.50.720">
    <property type="entry name" value="NAD(P)-binding Rossmann-like Domain"/>
    <property type="match status" value="1"/>
</dbReference>
<sequence>MNKVLVAGGAGYLGPIVAKALERAGHVPVILDSLVTGRAEFVGDRAFYRGDIADRDLLARIVREHPEITSTVHMAALVSVPESVEKPATYYRENVAKSLVLFETLAELGRPDVVFSSSASVYGFDPAFEVREDSAVAPLSPYARTKLMMEQILCDLAAAGRVRAVILRYFNPIGADPDLETGAHAVEPSHVLGRLISAATGDGTFTITGTDYPTRDGTGLRDYIHTWDLARAHAAAVGRFEEAVRAGDQGSAVFNLGTGDGVTVRELVAAFTSAFGAEVRTTEGPRRPGDAAGAFANVDRAREVLGWEAELTLEDGIRSALAWMQHRPTVLGY</sequence>
<dbReference type="Gene3D" id="3.90.25.10">
    <property type="entry name" value="UDP-galactose 4-epimerase, domain 1"/>
    <property type="match status" value="1"/>
</dbReference>